<dbReference type="EMBL" id="VFOV01000001">
    <property type="protein sequence ID" value="TQL67646.1"/>
    <property type="molecule type" value="Genomic_DNA"/>
</dbReference>
<evidence type="ECO:0000313" key="2">
    <source>
        <dbReference type="EMBL" id="TQL67646.1"/>
    </source>
</evidence>
<dbReference type="GO" id="GO:0016747">
    <property type="term" value="F:acyltransferase activity, transferring groups other than amino-acyl groups"/>
    <property type="evidence" value="ECO:0007669"/>
    <property type="project" value="InterPro"/>
</dbReference>
<evidence type="ECO:0000259" key="1">
    <source>
        <dbReference type="PROSITE" id="PS51186"/>
    </source>
</evidence>
<sequence length="184" mass="20932">MPQARLRTERLDLVPLHEEHLPFLVDLNSDPVVLRYLFTRALTPQETEARMRRWLETATEDQGKWIAYAAGEPVALFMLEPPDSPPRTDAAELGYRIPERHWRKGFAKEGSLELLRHAFDDLGQRVVIAQTMAVNEASRATMASVGMSLTRSFHEEFEEPLAGHADGEVEYEITRAQWLASHPG</sequence>
<dbReference type="SUPFAM" id="SSF55729">
    <property type="entry name" value="Acyl-CoA N-acyltransferases (Nat)"/>
    <property type="match status" value="1"/>
</dbReference>
<reference evidence="2 3" key="1">
    <citation type="submission" date="2019-06" db="EMBL/GenBank/DDBJ databases">
        <title>Sequencing the genomes of 1000 actinobacteria strains.</title>
        <authorList>
            <person name="Klenk H.-P."/>
        </authorList>
    </citation>
    <scope>NUCLEOTIDE SEQUENCE [LARGE SCALE GENOMIC DNA]</scope>
    <source>
        <strain evidence="2 3">DSM 25218</strain>
    </source>
</reference>
<dbReference type="RefSeq" id="WP_141779721.1">
    <property type="nucleotide sequence ID" value="NZ_VFOV01000001.1"/>
</dbReference>
<dbReference type="AlphaFoldDB" id="A0A543A588"/>
<dbReference type="Proteomes" id="UP000320209">
    <property type="component" value="Unassembled WGS sequence"/>
</dbReference>
<feature type="domain" description="N-acetyltransferase" evidence="1">
    <location>
        <begin position="11"/>
        <end position="176"/>
    </location>
</feature>
<organism evidence="2 3">
    <name type="scientific">Nocardioides albertanoniae</name>
    <dbReference type="NCBI Taxonomy" id="1175486"/>
    <lineage>
        <taxon>Bacteria</taxon>
        <taxon>Bacillati</taxon>
        <taxon>Actinomycetota</taxon>
        <taxon>Actinomycetes</taxon>
        <taxon>Propionibacteriales</taxon>
        <taxon>Nocardioidaceae</taxon>
        <taxon>Nocardioides</taxon>
    </lineage>
</organism>
<dbReference type="PROSITE" id="PS51186">
    <property type="entry name" value="GNAT"/>
    <property type="match status" value="1"/>
</dbReference>
<dbReference type="Pfam" id="PF13302">
    <property type="entry name" value="Acetyltransf_3"/>
    <property type="match status" value="1"/>
</dbReference>
<keyword evidence="2" id="KW-0808">Transferase</keyword>
<protein>
    <submittedName>
        <fullName evidence="2">RimJ/RimL family protein N-acetyltransferase</fullName>
    </submittedName>
</protein>
<dbReference type="InterPro" id="IPR000182">
    <property type="entry name" value="GNAT_dom"/>
</dbReference>
<comment type="caution">
    <text evidence="2">The sequence shown here is derived from an EMBL/GenBank/DDBJ whole genome shotgun (WGS) entry which is preliminary data.</text>
</comment>
<dbReference type="PANTHER" id="PTHR43792:SF16">
    <property type="entry name" value="N-ACETYLTRANSFERASE DOMAIN-CONTAINING PROTEIN"/>
    <property type="match status" value="1"/>
</dbReference>
<dbReference type="InterPro" id="IPR051531">
    <property type="entry name" value="N-acetyltransferase"/>
</dbReference>
<accession>A0A543A588</accession>
<keyword evidence="3" id="KW-1185">Reference proteome</keyword>
<dbReference type="OrthoDB" id="3533156at2"/>
<dbReference type="Gene3D" id="3.40.630.30">
    <property type="match status" value="1"/>
</dbReference>
<name>A0A543A588_9ACTN</name>
<proteinExistence type="predicted"/>
<gene>
    <name evidence="2" type="ORF">FB381_1528</name>
</gene>
<dbReference type="PANTHER" id="PTHR43792">
    <property type="entry name" value="GNAT FAMILY, PUTATIVE (AFU_ORTHOLOGUE AFUA_3G00765)-RELATED-RELATED"/>
    <property type="match status" value="1"/>
</dbReference>
<dbReference type="InterPro" id="IPR016181">
    <property type="entry name" value="Acyl_CoA_acyltransferase"/>
</dbReference>
<evidence type="ECO:0000313" key="3">
    <source>
        <dbReference type="Proteomes" id="UP000320209"/>
    </source>
</evidence>